<evidence type="ECO:0000256" key="2">
    <source>
        <dbReference type="ARBA" id="ARBA00023043"/>
    </source>
</evidence>
<dbReference type="PROSITE" id="PS50088">
    <property type="entry name" value="ANK_REPEAT"/>
    <property type="match status" value="1"/>
</dbReference>
<feature type="repeat" description="ANK" evidence="3">
    <location>
        <begin position="268"/>
        <end position="292"/>
    </location>
</feature>
<accession>A0A7C8M4M2</accession>
<evidence type="ECO:0000313" key="4">
    <source>
        <dbReference type="EMBL" id="KAF2865543.1"/>
    </source>
</evidence>
<organism evidence="4 5">
    <name type="scientific">Massariosphaeria phaeospora</name>
    <dbReference type="NCBI Taxonomy" id="100035"/>
    <lineage>
        <taxon>Eukaryota</taxon>
        <taxon>Fungi</taxon>
        <taxon>Dikarya</taxon>
        <taxon>Ascomycota</taxon>
        <taxon>Pezizomycotina</taxon>
        <taxon>Dothideomycetes</taxon>
        <taxon>Pleosporomycetidae</taxon>
        <taxon>Pleosporales</taxon>
        <taxon>Pleosporales incertae sedis</taxon>
        <taxon>Massariosphaeria</taxon>
    </lineage>
</organism>
<dbReference type="PANTHER" id="PTHR24198:SF165">
    <property type="entry name" value="ANKYRIN REPEAT-CONTAINING PROTEIN-RELATED"/>
    <property type="match status" value="1"/>
</dbReference>
<gene>
    <name evidence="4" type="ORF">BDV95DRAFT_256247</name>
</gene>
<dbReference type="Gene3D" id="1.25.40.20">
    <property type="entry name" value="Ankyrin repeat-containing domain"/>
    <property type="match status" value="1"/>
</dbReference>
<dbReference type="Proteomes" id="UP000481861">
    <property type="component" value="Unassembled WGS sequence"/>
</dbReference>
<dbReference type="SMART" id="SM00248">
    <property type="entry name" value="ANK"/>
    <property type="match status" value="5"/>
</dbReference>
<dbReference type="OrthoDB" id="4772757at2759"/>
<dbReference type="EMBL" id="JAADJZ010000033">
    <property type="protein sequence ID" value="KAF2865543.1"/>
    <property type="molecule type" value="Genomic_DNA"/>
</dbReference>
<keyword evidence="1" id="KW-0677">Repeat</keyword>
<dbReference type="PANTHER" id="PTHR24198">
    <property type="entry name" value="ANKYRIN REPEAT AND PROTEIN KINASE DOMAIN-CONTAINING PROTEIN"/>
    <property type="match status" value="1"/>
</dbReference>
<dbReference type="PROSITE" id="PS50297">
    <property type="entry name" value="ANK_REP_REGION"/>
    <property type="match status" value="1"/>
</dbReference>
<comment type="caution">
    <text evidence="4">The sequence shown here is derived from an EMBL/GenBank/DDBJ whole genome shotgun (WGS) entry which is preliminary data.</text>
</comment>
<name>A0A7C8M4M2_9PLEO</name>
<keyword evidence="5" id="KW-1185">Reference proteome</keyword>
<sequence length="430" mass="48212">MRDKHNRRILRAARRMRTRQTLRRKTPHPSSDRGFSYTYFIRETAEQLAAQDGVDAKYQEYALQLLQLTSTTSRSCVYMLLLRNPKVFLERDSHHDLLTAAAYTNHVSLETTLANAQVKINVGTFGNPFTAAVRSSNYHLLHNHITKSTQRGTWDHYMRLLKTAIKYAGPQMVKHLLRSGCTPLNRTSRCSSTQRDLRRQFETLLYTADVETFEVISTELRSRRLVTFDDRVLHRILDVVTRNGWAETTRHIILLGAPVNVLIQYGSKKETVLHFASKGGYAEVVKVLLDHGIKTYGSELTSAAMHGHASIIEILLARGVDPHTGATRHALYTAARKGFMNIVCILLDAGMDSSRGDPAPLVGAIEAEHTAMFRMLVQRGAVVSLALPEARLRAEAAGLESMLALLCEYELLEPTDRQDDAQTSAVASNC</sequence>
<protein>
    <submittedName>
        <fullName evidence="4">Ankyrin repeat-containing domain protein</fullName>
    </submittedName>
</protein>
<proteinExistence type="predicted"/>
<evidence type="ECO:0000256" key="3">
    <source>
        <dbReference type="PROSITE-ProRule" id="PRU00023"/>
    </source>
</evidence>
<dbReference type="InterPro" id="IPR002110">
    <property type="entry name" value="Ankyrin_rpt"/>
</dbReference>
<keyword evidence="2 3" id="KW-0040">ANK repeat</keyword>
<dbReference type="AlphaFoldDB" id="A0A7C8M4M2"/>
<dbReference type="Pfam" id="PF12796">
    <property type="entry name" value="Ank_2"/>
    <property type="match status" value="1"/>
</dbReference>
<evidence type="ECO:0000256" key="1">
    <source>
        <dbReference type="ARBA" id="ARBA00022737"/>
    </source>
</evidence>
<dbReference type="GO" id="GO:0005737">
    <property type="term" value="C:cytoplasm"/>
    <property type="evidence" value="ECO:0007669"/>
    <property type="project" value="TreeGrafter"/>
</dbReference>
<dbReference type="SUPFAM" id="SSF48403">
    <property type="entry name" value="Ankyrin repeat"/>
    <property type="match status" value="1"/>
</dbReference>
<dbReference type="InterPro" id="IPR036770">
    <property type="entry name" value="Ankyrin_rpt-contain_sf"/>
</dbReference>
<reference evidence="4 5" key="1">
    <citation type="submission" date="2020-01" db="EMBL/GenBank/DDBJ databases">
        <authorList>
            <consortium name="DOE Joint Genome Institute"/>
            <person name="Haridas S."/>
            <person name="Albert R."/>
            <person name="Binder M."/>
            <person name="Bloem J."/>
            <person name="Labutti K."/>
            <person name="Salamov A."/>
            <person name="Andreopoulos B."/>
            <person name="Baker S.E."/>
            <person name="Barry K."/>
            <person name="Bills G."/>
            <person name="Bluhm B.H."/>
            <person name="Cannon C."/>
            <person name="Castanera R."/>
            <person name="Culley D.E."/>
            <person name="Daum C."/>
            <person name="Ezra D."/>
            <person name="Gonzalez J.B."/>
            <person name="Henrissat B."/>
            <person name="Kuo A."/>
            <person name="Liang C."/>
            <person name="Lipzen A."/>
            <person name="Lutzoni F."/>
            <person name="Magnuson J."/>
            <person name="Mondo S."/>
            <person name="Nolan M."/>
            <person name="Ohm R."/>
            <person name="Pangilinan J."/>
            <person name="Park H.-J.H."/>
            <person name="Ramirez L."/>
            <person name="Alfaro M."/>
            <person name="Sun H."/>
            <person name="Tritt A."/>
            <person name="Yoshinaga Y."/>
            <person name="Zwiers L.-H.L."/>
            <person name="Turgeon B.G."/>
            <person name="Goodwin S.B."/>
            <person name="Spatafora J.W."/>
            <person name="Crous P.W."/>
            <person name="Grigoriev I.V."/>
        </authorList>
    </citation>
    <scope>NUCLEOTIDE SEQUENCE [LARGE SCALE GENOMIC DNA]</scope>
    <source>
        <strain evidence="4 5">CBS 611.86</strain>
    </source>
</reference>
<evidence type="ECO:0000313" key="5">
    <source>
        <dbReference type="Proteomes" id="UP000481861"/>
    </source>
</evidence>